<organism evidence="10 11">
    <name type="scientific">Streptomyces millisiae</name>
    <dbReference type="NCBI Taxonomy" id="3075542"/>
    <lineage>
        <taxon>Bacteria</taxon>
        <taxon>Bacillati</taxon>
        <taxon>Actinomycetota</taxon>
        <taxon>Actinomycetes</taxon>
        <taxon>Kitasatosporales</taxon>
        <taxon>Streptomycetaceae</taxon>
        <taxon>Streptomyces</taxon>
    </lineage>
</organism>
<dbReference type="Gene3D" id="3.40.50.300">
    <property type="entry name" value="P-loop containing nucleotide triphosphate hydrolases"/>
    <property type="match status" value="1"/>
</dbReference>
<dbReference type="PROSITE" id="PS51755">
    <property type="entry name" value="OMPR_PHOB"/>
    <property type="match status" value="1"/>
</dbReference>
<evidence type="ECO:0000256" key="5">
    <source>
        <dbReference type="ARBA" id="ARBA00023163"/>
    </source>
</evidence>
<feature type="region of interest" description="Disordered" evidence="8">
    <location>
        <begin position="971"/>
        <end position="992"/>
    </location>
</feature>
<dbReference type="Gene3D" id="1.25.40.10">
    <property type="entry name" value="Tetratricopeptide repeat domain"/>
    <property type="match status" value="2"/>
</dbReference>
<evidence type="ECO:0000313" key="10">
    <source>
        <dbReference type="EMBL" id="MDT0323565.1"/>
    </source>
</evidence>
<dbReference type="SUPFAM" id="SSF48452">
    <property type="entry name" value="TPR-like"/>
    <property type="match status" value="2"/>
</dbReference>
<dbReference type="InterPro" id="IPR051677">
    <property type="entry name" value="AfsR-DnrI-RedD_regulator"/>
</dbReference>
<dbReference type="SMART" id="SM00862">
    <property type="entry name" value="Trans_reg_C"/>
    <property type="match status" value="1"/>
</dbReference>
<dbReference type="SUPFAM" id="SSF46894">
    <property type="entry name" value="C-terminal effector domain of the bipartite response regulators"/>
    <property type="match status" value="1"/>
</dbReference>
<dbReference type="PANTHER" id="PTHR35807">
    <property type="entry name" value="TRANSCRIPTIONAL REGULATOR REDD-RELATED"/>
    <property type="match status" value="1"/>
</dbReference>
<dbReference type="InterPro" id="IPR011990">
    <property type="entry name" value="TPR-like_helical_dom_sf"/>
</dbReference>
<comment type="similarity">
    <text evidence="1">Belongs to the AfsR/DnrI/RedD regulatory family.</text>
</comment>
<dbReference type="InterPro" id="IPR016032">
    <property type="entry name" value="Sig_transdc_resp-reg_C-effctor"/>
</dbReference>
<evidence type="ECO:0000256" key="3">
    <source>
        <dbReference type="ARBA" id="ARBA00023015"/>
    </source>
</evidence>
<keyword evidence="2" id="KW-0902">Two-component regulatory system</keyword>
<keyword evidence="6" id="KW-0802">TPR repeat</keyword>
<dbReference type="Proteomes" id="UP001183420">
    <property type="component" value="Unassembled WGS sequence"/>
</dbReference>
<dbReference type="InterPro" id="IPR036388">
    <property type="entry name" value="WH-like_DNA-bd_sf"/>
</dbReference>
<evidence type="ECO:0000259" key="9">
    <source>
        <dbReference type="PROSITE" id="PS51755"/>
    </source>
</evidence>
<dbReference type="InterPro" id="IPR027417">
    <property type="entry name" value="P-loop_NTPase"/>
</dbReference>
<evidence type="ECO:0000313" key="11">
    <source>
        <dbReference type="Proteomes" id="UP001183420"/>
    </source>
</evidence>
<feature type="domain" description="OmpR/PhoB-type" evidence="9">
    <location>
        <begin position="3"/>
        <end position="103"/>
    </location>
</feature>
<dbReference type="InterPro" id="IPR001867">
    <property type="entry name" value="OmpR/PhoB-type_DNA-bd"/>
</dbReference>
<keyword evidence="11" id="KW-1185">Reference proteome</keyword>
<dbReference type="Pfam" id="PF00486">
    <property type="entry name" value="Trans_reg_C"/>
    <property type="match status" value="1"/>
</dbReference>
<evidence type="ECO:0000256" key="8">
    <source>
        <dbReference type="SAM" id="MobiDB-lite"/>
    </source>
</evidence>
<feature type="repeat" description="TPR" evidence="6">
    <location>
        <begin position="885"/>
        <end position="918"/>
    </location>
</feature>
<name>A0ABU2M143_9ACTN</name>
<dbReference type="SMART" id="SM00028">
    <property type="entry name" value="TPR"/>
    <property type="match status" value="4"/>
</dbReference>
<evidence type="ECO:0000256" key="7">
    <source>
        <dbReference type="PROSITE-ProRule" id="PRU01091"/>
    </source>
</evidence>
<dbReference type="CDD" id="cd15831">
    <property type="entry name" value="BTAD"/>
    <property type="match status" value="1"/>
</dbReference>
<evidence type="ECO:0000256" key="6">
    <source>
        <dbReference type="PROSITE-ProRule" id="PRU00339"/>
    </source>
</evidence>
<evidence type="ECO:0000256" key="2">
    <source>
        <dbReference type="ARBA" id="ARBA00023012"/>
    </source>
</evidence>
<dbReference type="RefSeq" id="WP_311604857.1">
    <property type="nucleotide sequence ID" value="NZ_JAVREM010000122.1"/>
</dbReference>
<dbReference type="Gene3D" id="1.10.10.10">
    <property type="entry name" value="Winged helix-like DNA-binding domain superfamily/Winged helix DNA-binding domain"/>
    <property type="match status" value="1"/>
</dbReference>
<feature type="DNA-binding region" description="OmpR/PhoB-type" evidence="7">
    <location>
        <begin position="3"/>
        <end position="103"/>
    </location>
</feature>
<gene>
    <name evidence="10" type="ORF">RNC47_35215</name>
</gene>
<evidence type="ECO:0000256" key="1">
    <source>
        <dbReference type="ARBA" id="ARBA00005820"/>
    </source>
</evidence>
<dbReference type="EMBL" id="JAVREM010000122">
    <property type="protein sequence ID" value="MDT0323565.1"/>
    <property type="molecule type" value="Genomic_DNA"/>
</dbReference>
<accession>A0ABU2M143</accession>
<reference evidence="11" key="1">
    <citation type="submission" date="2023-07" db="EMBL/GenBank/DDBJ databases">
        <title>30 novel species of actinomycetes from the DSMZ collection.</title>
        <authorList>
            <person name="Nouioui I."/>
        </authorList>
    </citation>
    <scope>NUCLEOTIDE SEQUENCE [LARGE SCALE GENOMIC DNA]</scope>
    <source>
        <strain evidence="11">DSM 44918</strain>
    </source>
</reference>
<dbReference type="Pfam" id="PF03704">
    <property type="entry name" value="BTAD"/>
    <property type="match status" value="1"/>
</dbReference>
<comment type="caution">
    <text evidence="10">The sequence shown here is derived from an EMBL/GenBank/DDBJ whole genome shotgun (WGS) entry which is preliminary data.</text>
</comment>
<dbReference type="InterPro" id="IPR005158">
    <property type="entry name" value="BTAD"/>
</dbReference>
<keyword evidence="4 7" id="KW-0238">DNA-binding</keyword>
<proteinExistence type="inferred from homology"/>
<protein>
    <submittedName>
        <fullName evidence="10">BTAD domain-containing putative transcriptional regulator</fullName>
    </submittedName>
</protein>
<dbReference type="InterPro" id="IPR019734">
    <property type="entry name" value="TPR_rpt"/>
</dbReference>
<dbReference type="Pfam" id="PF13424">
    <property type="entry name" value="TPR_12"/>
    <property type="match status" value="1"/>
</dbReference>
<evidence type="ECO:0000256" key="4">
    <source>
        <dbReference type="ARBA" id="ARBA00023125"/>
    </source>
</evidence>
<dbReference type="PROSITE" id="PS50005">
    <property type="entry name" value="TPR"/>
    <property type="match status" value="1"/>
</dbReference>
<dbReference type="SMART" id="SM01043">
    <property type="entry name" value="BTAD"/>
    <property type="match status" value="1"/>
</dbReference>
<keyword evidence="3" id="KW-0805">Transcription regulation</keyword>
<dbReference type="PANTHER" id="PTHR35807:SF1">
    <property type="entry name" value="TRANSCRIPTIONAL REGULATOR REDD"/>
    <property type="match status" value="1"/>
</dbReference>
<keyword evidence="5" id="KW-0804">Transcription</keyword>
<dbReference type="PRINTS" id="PR00364">
    <property type="entry name" value="DISEASERSIST"/>
</dbReference>
<sequence length="992" mass="106542">MNGNGDGIGDGLEFRLLGPVGVWHRGQRLGPATAQQRTVLATLLLDPGRVVAVDRLVTALWGATPPATARNSLQGTVSRLRRVLGQFPQVELATSVRGYTLRVEVEAIDLHRFRRQVRQARGTDVQAADAAESLRAALALWRGGPPLVDVAGAWLPEAVAPGLEEERLAAVEMLAVADLALGRDAAVAAELSPLLAEHPLRERLVCLLMVALHRAGQRAEALEVFRRVRRRFADDLGIEPGDELQRLHQAILVDRETPWPATAPRTDQAPVATRAVPRVPRQLPPDTETFIGREAELAALDALLPPRDAAAGRAVGTPVGVIAGTGGVGKTALAVRWAHRSRDHFPDGQLYVNLLGFGPTRLARPPAEAVRLFLDALDVPTQRIPASVDAQVGLYRSLLADRRMLILLDNALDSDQVRPLLPNSPGCVVLVTSRAELTGLAAAEGARTLPLGLLADTDARELLVRRLGQDKVSAERDAVDDIVARCAGLPLALAIVAARAGARPGFPLGALTSGLDDGSGTGAWDAQGPLGPSGSLDPLGSIGSLDVFDGGDSGASVRTVFSWSYQALSEDAARLFRLLGLTQVPEISVAGAASLAGIPPRAAHQLLSELTRAHLAWERTPGRYGWHDLLWAYAEELTQELDGAEERRTALHRLLDYYLHSASLGDQQLDPYHRVPVELPPPRPGVTVPPITTVQHAVRWFLAEHQALLIAVRQAARAGFDTHAWQLACASRGFLSQHGYSQAQAATHRIALDAARRLGDPRALAHAEIGLVHALIRLGEASGCEERLEAAYRLFGAAEDPVGQALTHIYRSLLRDREGDYAAGVHHNEQALLLYRRAEHRGGEGRAMNNVGWFQAQLGKYREALASCQAALAIHRELDDGPGESATLDSLGYIHHRLGHYEQAVDHYQRSLDRRGDWEPALAGRTLGRLGAAQLSTGRLAEGRETLRRALTLLEDLAPGDAEEVRAALAGLDAEQRSGGPAATRRASAGGR</sequence>
<dbReference type="SUPFAM" id="SSF52540">
    <property type="entry name" value="P-loop containing nucleoside triphosphate hydrolases"/>
    <property type="match status" value="1"/>
</dbReference>